<dbReference type="InterPro" id="IPR050157">
    <property type="entry name" value="PSI_iron-sulfur_center"/>
</dbReference>
<dbReference type="EMBL" id="BART01002164">
    <property type="protein sequence ID" value="GAG57407.1"/>
    <property type="molecule type" value="Genomic_DNA"/>
</dbReference>
<evidence type="ECO:0000256" key="4">
    <source>
        <dbReference type="ARBA" id="ARBA00023014"/>
    </source>
</evidence>
<dbReference type="InterPro" id="IPR007160">
    <property type="entry name" value="DUF362"/>
</dbReference>
<feature type="domain" description="4Fe-4S ferredoxin-type" evidence="5">
    <location>
        <begin position="315"/>
        <end position="344"/>
    </location>
</feature>
<evidence type="ECO:0000313" key="6">
    <source>
        <dbReference type="EMBL" id="GAG57407.1"/>
    </source>
</evidence>
<proteinExistence type="predicted"/>
<keyword evidence="3" id="KW-0408">Iron</keyword>
<accession>X0ZGY8</accession>
<dbReference type="PROSITE" id="PS00198">
    <property type="entry name" value="4FE4S_FER_1"/>
    <property type="match status" value="2"/>
</dbReference>
<dbReference type="InterPro" id="IPR017896">
    <property type="entry name" value="4Fe4S_Fe-S-bd"/>
</dbReference>
<sequence>MKKMSKVAIVKCENYEEDVVKKAVEKSINLLGGISNFINEKDKVFIKPNLLRASSPESLIITHPALIKSVAKLVKNLGAEVTIGDSPGGKFTKNSLSKVYKISGLTDVSKETSAKLNWNTNYSTKSNPEGNIVKSFEIINIASKADKIISISKLKTHGFTYITGAVKNLFGLVPGLKKIGFHTRFQNVDHFSQMLLDLYILTKPALNIMDAVIAMEGSGPSAGDAKKVGLILASDDAVCLDLVATYAIGVNPLKVPTLKAAIDRGMISGKISDIDIVGEDINSVRVLDFKPPPTERRDYWFYPPVIRKWAIRNLNLTPIIKSNCIGCGVCIKNCPVNAIKLISINKMSKDKDVKKKANIDLKKCIRCYCCHELCPEKAVGLKKPFLLKMISLKS</sequence>
<dbReference type="InterPro" id="IPR017900">
    <property type="entry name" value="4Fe4S_Fe_S_CS"/>
</dbReference>
<dbReference type="GO" id="GO:0051539">
    <property type="term" value="F:4 iron, 4 sulfur cluster binding"/>
    <property type="evidence" value="ECO:0007669"/>
    <property type="project" value="UniProtKB-KW"/>
</dbReference>
<comment type="caution">
    <text evidence="6">The sequence shown here is derived from an EMBL/GenBank/DDBJ whole genome shotgun (WGS) entry which is preliminary data.</text>
</comment>
<gene>
    <name evidence="6" type="ORF">S01H4_06837</name>
</gene>
<keyword evidence="1" id="KW-0004">4Fe-4S</keyword>
<feature type="domain" description="4Fe-4S ferredoxin-type" evidence="5">
    <location>
        <begin position="355"/>
        <end position="384"/>
    </location>
</feature>
<dbReference type="PANTHER" id="PTHR24960">
    <property type="entry name" value="PHOTOSYSTEM I IRON-SULFUR CENTER-RELATED"/>
    <property type="match status" value="1"/>
</dbReference>
<evidence type="ECO:0000256" key="2">
    <source>
        <dbReference type="ARBA" id="ARBA00022723"/>
    </source>
</evidence>
<organism evidence="6">
    <name type="scientific">marine sediment metagenome</name>
    <dbReference type="NCBI Taxonomy" id="412755"/>
    <lineage>
        <taxon>unclassified sequences</taxon>
        <taxon>metagenomes</taxon>
        <taxon>ecological metagenomes</taxon>
    </lineage>
</organism>
<dbReference type="AlphaFoldDB" id="X0ZGY8"/>
<dbReference type="Pfam" id="PF12838">
    <property type="entry name" value="Fer4_7"/>
    <property type="match status" value="1"/>
</dbReference>
<protein>
    <recommendedName>
        <fullName evidence="5">4Fe-4S ferredoxin-type domain-containing protein</fullName>
    </recommendedName>
</protein>
<evidence type="ECO:0000256" key="1">
    <source>
        <dbReference type="ARBA" id="ARBA00022485"/>
    </source>
</evidence>
<dbReference type="PANTHER" id="PTHR24960:SF76">
    <property type="entry name" value="4FE-4S FERREDOXIN-TYPE DOMAIN-CONTAINING PROTEIN"/>
    <property type="match status" value="1"/>
</dbReference>
<keyword evidence="4" id="KW-0411">Iron-sulfur</keyword>
<dbReference type="Pfam" id="PF04015">
    <property type="entry name" value="DUF362"/>
    <property type="match status" value="1"/>
</dbReference>
<dbReference type="Gene3D" id="3.30.70.3270">
    <property type="match status" value="1"/>
</dbReference>
<reference evidence="6" key="1">
    <citation type="journal article" date="2014" name="Front. Microbiol.">
        <title>High frequency of phylogenetically diverse reductive dehalogenase-homologous genes in deep subseafloor sedimentary metagenomes.</title>
        <authorList>
            <person name="Kawai M."/>
            <person name="Futagami T."/>
            <person name="Toyoda A."/>
            <person name="Takaki Y."/>
            <person name="Nishi S."/>
            <person name="Hori S."/>
            <person name="Arai W."/>
            <person name="Tsubouchi T."/>
            <person name="Morono Y."/>
            <person name="Uchiyama I."/>
            <person name="Ito T."/>
            <person name="Fujiyama A."/>
            <person name="Inagaki F."/>
            <person name="Takami H."/>
        </authorList>
    </citation>
    <scope>NUCLEOTIDE SEQUENCE</scope>
    <source>
        <strain evidence="6">Expedition CK06-06</strain>
    </source>
</reference>
<name>X0ZGY8_9ZZZZ</name>
<evidence type="ECO:0000259" key="5">
    <source>
        <dbReference type="PROSITE" id="PS51379"/>
    </source>
</evidence>
<dbReference type="SUPFAM" id="SSF54862">
    <property type="entry name" value="4Fe-4S ferredoxins"/>
    <property type="match status" value="1"/>
</dbReference>
<dbReference type="GO" id="GO:0046872">
    <property type="term" value="F:metal ion binding"/>
    <property type="evidence" value="ECO:0007669"/>
    <property type="project" value="UniProtKB-KW"/>
</dbReference>
<keyword evidence="2" id="KW-0479">Metal-binding</keyword>
<dbReference type="PROSITE" id="PS51379">
    <property type="entry name" value="4FE4S_FER_2"/>
    <property type="match status" value="2"/>
</dbReference>
<evidence type="ECO:0000256" key="3">
    <source>
        <dbReference type="ARBA" id="ARBA00023004"/>
    </source>
</evidence>